<feature type="domain" description="Protein kinase" evidence="1">
    <location>
        <begin position="137"/>
        <end position="417"/>
    </location>
</feature>
<organism evidence="2 3">
    <name type="scientific">Rhizophagus irregularis (strain DAOM 181602 / DAOM 197198 / MUCL 43194)</name>
    <name type="common">Arbuscular mycorrhizal fungus</name>
    <name type="synonym">Glomus intraradices</name>
    <dbReference type="NCBI Taxonomy" id="747089"/>
    <lineage>
        <taxon>Eukaryota</taxon>
        <taxon>Fungi</taxon>
        <taxon>Fungi incertae sedis</taxon>
        <taxon>Mucoromycota</taxon>
        <taxon>Glomeromycotina</taxon>
        <taxon>Glomeromycetes</taxon>
        <taxon>Glomerales</taxon>
        <taxon>Glomeraceae</taxon>
        <taxon>Rhizophagus</taxon>
    </lineage>
</organism>
<dbReference type="SUPFAM" id="SSF56112">
    <property type="entry name" value="Protein kinase-like (PK-like)"/>
    <property type="match status" value="1"/>
</dbReference>
<evidence type="ECO:0000259" key="1">
    <source>
        <dbReference type="PROSITE" id="PS50011"/>
    </source>
</evidence>
<protein>
    <submittedName>
        <fullName evidence="2">Kinase-like domain-containing protein</fullName>
    </submittedName>
</protein>
<dbReference type="Proteomes" id="UP000018888">
    <property type="component" value="Unassembled WGS sequence"/>
</dbReference>
<dbReference type="InterPro" id="IPR011009">
    <property type="entry name" value="Kinase-like_dom_sf"/>
</dbReference>
<name>A0A2P4PP99_RHIID</name>
<dbReference type="GO" id="GO:0004674">
    <property type="term" value="F:protein serine/threonine kinase activity"/>
    <property type="evidence" value="ECO:0007669"/>
    <property type="project" value="TreeGrafter"/>
</dbReference>
<dbReference type="EMBL" id="AUPC02000175">
    <property type="protein sequence ID" value="POG67206.1"/>
    <property type="molecule type" value="Genomic_DNA"/>
</dbReference>
<reference evidence="2 3" key="2">
    <citation type="journal article" date="2018" name="New Phytol.">
        <title>High intraspecific genome diversity in the model arbuscular mycorrhizal symbiont Rhizophagus irregularis.</title>
        <authorList>
            <person name="Chen E.C.H."/>
            <person name="Morin E."/>
            <person name="Beaudet D."/>
            <person name="Noel J."/>
            <person name="Yildirir G."/>
            <person name="Ndikumana S."/>
            <person name="Charron P."/>
            <person name="St-Onge C."/>
            <person name="Giorgi J."/>
            <person name="Kruger M."/>
            <person name="Marton T."/>
            <person name="Ropars J."/>
            <person name="Grigoriev I.V."/>
            <person name="Hainaut M."/>
            <person name="Henrissat B."/>
            <person name="Roux C."/>
            <person name="Martin F."/>
            <person name="Corradi N."/>
        </authorList>
    </citation>
    <scope>NUCLEOTIDE SEQUENCE [LARGE SCALE GENOMIC DNA]</scope>
    <source>
        <strain evidence="2 3">DAOM 197198</strain>
    </source>
</reference>
<dbReference type="GO" id="GO:0005524">
    <property type="term" value="F:ATP binding"/>
    <property type="evidence" value="ECO:0007669"/>
    <property type="project" value="InterPro"/>
</dbReference>
<sequence>MSNLRYELIYAITNRAIILTDGNIYNNIHKQFEFQKQTVLADKILTNDEKTYAIRRLTKIYDRNKVMDDDGTRRICENCNQECLATLYCEYCVRNYLKENFLNWTSKNNDIDDLIQKCQMESLMPNVVVEWIPYSNLKNIEYLTKGGFSEIYTAYWINGRYEEWDSEKKQLERVKRPGVQNLAEEVVLKTLENVESANQSWFEEAKSHLTISNKWGSVVRCHGLTQNPSNGNYMLVMSKLDIDLRKYLQQNHNQLTWKKRINITYEIINAIYHIHFEKAIHRDLHSGNILFSQLDDNWCISDLGFCGPADKSSTSIYGNLPYIAPEVIIEREYTYASDIYSIAILMWEISSGQPPFINYEHENDIVMNIINGIRTKIVPGTPLEYKNLIKECWDADPLKRPTAYKLMRRISRIHLDYQNMSDDLFKSEKNNLEMNKVEENYTSSRLFTSKIHNFGNLPEPKNATEEEQEGFHSKLYDFNIPNNINDFNKSNKRNSKSSKVITIFRGDSEKLSKEFKKLQINSNNDEKKITQQHVDGR</sequence>
<dbReference type="InterPro" id="IPR001245">
    <property type="entry name" value="Ser-Thr/Tyr_kinase_cat_dom"/>
</dbReference>
<dbReference type="InterPro" id="IPR000719">
    <property type="entry name" value="Prot_kinase_dom"/>
</dbReference>
<reference evidence="2 3" key="1">
    <citation type="journal article" date="2013" name="Proc. Natl. Acad. Sci. U.S.A.">
        <title>Genome of an arbuscular mycorrhizal fungus provides insight into the oldest plant symbiosis.</title>
        <authorList>
            <person name="Tisserant E."/>
            <person name="Malbreil M."/>
            <person name="Kuo A."/>
            <person name="Kohler A."/>
            <person name="Symeonidi A."/>
            <person name="Balestrini R."/>
            <person name="Charron P."/>
            <person name="Duensing N."/>
            <person name="Frei Dit Frey N."/>
            <person name="Gianinazzi-Pearson V."/>
            <person name="Gilbert L.B."/>
            <person name="Handa Y."/>
            <person name="Herr J.R."/>
            <person name="Hijri M."/>
            <person name="Koul R."/>
            <person name="Kawaguchi M."/>
            <person name="Krajinski F."/>
            <person name="Lammers P.J."/>
            <person name="Masclaux F.G."/>
            <person name="Murat C."/>
            <person name="Morin E."/>
            <person name="Ndikumana S."/>
            <person name="Pagni M."/>
            <person name="Petitpierre D."/>
            <person name="Requena N."/>
            <person name="Rosikiewicz P."/>
            <person name="Riley R."/>
            <person name="Saito K."/>
            <person name="San Clemente H."/>
            <person name="Shapiro H."/>
            <person name="van Tuinen D."/>
            <person name="Becard G."/>
            <person name="Bonfante P."/>
            <person name="Paszkowski U."/>
            <person name="Shachar-Hill Y.Y."/>
            <person name="Tuskan G.A."/>
            <person name="Young P.W."/>
            <person name="Sanders I.R."/>
            <person name="Henrissat B."/>
            <person name="Rensing S.A."/>
            <person name="Grigoriev I.V."/>
            <person name="Corradi N."/>
            <person name="Roux C."/>
            <person name="Martin F."/>
        </authorList>
    </citation>
    <scope>NUCLEOTIDE SEQUENCE [LARGE SCALE GENOMIC DNA]</scope>
    <source>
        <strain evidence="2 3">DAOM 197198</strain>
    </source>
</reference>
<gene>
    <name evidence="2" type="ORF">GLOIN_2v306792</name>
</gene>
<dbReference type="PROSITE" id="PS50011">
    <property type="entry name" value="PROTEIN_KINASE_DOM"/>
    <property type="match status" value="1"/>
</dbReference>
<accession>A0A2P4PP99</accession>
<evidence type="ECO:0000313" key="3">
    <source>
        <dbReference type="Proteomes" id="UP000018888"/>
    </source>
</evidence>
<dbReference type="PANTHER" id="PTHR44329">
    <property type="entry name" value="SERINE/THREONINE-PROTEIN KINASE TNNI3K-RELATED"/>
    <property type="match status" value="1"/>
</dbReference>
<evidence type="ECO:0000313" key="2">
    <source>
        <dbReference type="EMBL" id="POG67206.1"/>
    </source>
</evidence>
<dbReference type="AlphaFoldDB" id="A0A2P4PP99"/>
<keyword evidence="3" id="KW-1185">Reference proteome</keyword>
<proteinExistence type="predicted"/>
<comment type="caution">
    <text evidence="2">The sequence shown here is derived from an EMBL/GenBank/DDBJ whole genome shotgun (WGS) entry which is preliminary data.</text>
</comment>
<dbReference type="VEuPathDB" id="FungiDB:RhiirFUN_000159"/>
<dbReference type="Pfam" id="PF07714">
    <property type="entry name" value="PK_Tyr_Ser-Thr"/>
    <property type="match status" value="1"/>
</dbReference>
<dbReference type="Gene3D" id="1.10.510.10">
    <property type="entry name" value="Transferase(Phosphotransferase) domain 1"/>
    <property type="match status" value="1"/>
</dbReference>
<dbReference type="InterPro" id="IPR051681">
    <property type="entry name" value="Ser/Thr_Kinases-Pseudokinases"/>
</dbReference>